<evidence type="ECO:0000313" key="11">
    <source>
        <dbReference type="Proteomes" id="UP000822331"/>
    </source>
</evidence>
<dbReference type="PANTHER" id="PTHR43353">
    <property type="entry name" value="SUCCINATE-SEMIALDEHYDE DEHYDROGENASE, MITOCHONDRIAL"/>
    <property type="match status" value="1"/>
</dbReference>
<evidence type="ECO:0000256" key="6">
    <source>
        <dbReference type="RuleBase" id="RU003345"/>
    </source>
</evidence>
<evidence type="ECO:0000256" key="1">
    <source>
        <dbReference type="ARBA" id="ARBA00009986"/>
    </source>
</evidence>
<evidence type="ECO:0000256" key="4">
    <source>
        <dbReference type="ARBA" id="ARBA00023097"/>
    </source>
</evidence>
<dbReference type="NCBIfam" id="TIGR01780">
    <property type="entry name" value="SSADH"/>
    <property type="match status" value="1"/>
</dbReference>
<evidence type="ECO:0000256" key="2">
    <source>
        <dbReference type="ARBA" id="ARBA00022958"/>
    </source>
</evidence>
<geneLocation type="plasmid" evidence="9 10">
    <name>pW2_73_1</name>
</geneLocation>
<dbReference type="InterPro" id="IPR016160">
    <property type="entry name" value="Ald_DH_CS_CYS"/>
</dbReference>
<dbReference type="CDD" id="cd07103">
    <property type="entry name" value="ALDH_F5_SSADH_GabD"/>
    <property type="match status" value="1"/>
</dbReference>
<dbReference type="InterPro" id="IPR010102">
    <property type="entry name" value="Succ_semiAld_DH"/>
</dbReference>
<reference evidence="9" key="2">
    <citation type="submission" date="2020-02" db="EMBL/GenBank/DDBJ databases">
        <title>Unexpected conservation and global transmission of agrobacterial virulence plasmids.</title>
        <authorList>
            <person name="Weisberg A.J."/>
            <person name="Davis E.W. II"/>
            <person name="Tabima J.R."/>
            <person name="Belcher M.S."/>
            <person name="Miller M."/>
            <person name="Kuo C.-H."/>
            <person name="Loper J.E."/>
            <person name="Grunwald N.J."/>
            <person name="Putnam M.L."/>
            <person name="Chang J.H."/>
        </authorList>
    </citation>
    <scope>NUCLEOTIDE SEQUENCE</scope>
    <source>
        <strain evidence="9">W2/73</strain>
        <plasmid evidence="9">pW2_73_1</plasmid>
    </source>
</reference>
<dbReference type="Gene3D" id="3.40.309.10">
    <property type="entry name" value="Aldehyde Dehydrogenase, Chain A, domain 2"/>
    <property type="match status" value="1"/>
</dbReference>
<evidence type="ECO:0000313" key="8">
    <source>
        <dbReference type="EMBL" id="NTF39784.1"/>
    </source>
</evidence>
<dbReference type="EMBL" id="CP049208">
    <property type="protein sequence ID" value="QTG03375.1"/>
    <property type="molecule type" value="Genomic_DNA"/>
</dbReference>
<dbReference type="Proteomes" id="UP000822331">
    <property type="component" value="Unassembled WGS sequence"/>
</dbReference>
<dbReference type="SUPFAM" id="SSF53720">
    <property type="entry name" value="ALDH-like"/>
    <property type="match status" value="1"/>
</dbReference>
<keyword evidence="2" id="KW-0630">Potassium</keyword>
<dbReference type="InterPro" id="IPR050740">
    <property type="entry name" value="Aldehyde_DH_Superfamily"/>
</dbReference>
<protein>
    <submittedName>
        <fullName evidence="9">NAD-dependent succinate-semialdehyde dehydrogenase</fullName>
    </submittedName>
</protein>
<gene>
    <name evidence="8" type="ORF">G6L72_24145</name>
    <name evidence="9" type="ORF">G6M88_23260</name>
</gene>
<dbReference type="PROSITE" id="PS00687">
    <property type="entry name" value="ALDEHYDE_DEHYDR_GLU"/>
    <property type="match status" value="1"/>
</dbReference>
<sequence>MNSSQLADSLTDATLLKTQALIDGVWVEGSAGKFNVSNPSSGIVITAVADTTLGQIRKAIDAAERARFEWAALTGKERGAILRRWFELVMENQDDLARILTSEMGKPFAEAKGEIAYGASYLEWFGEEAKRVYGDTIPGHHRDKRIIILKQPVGVVAAITPWNFPSAMIARKFAPALAAGCTVVAKPASETPLSALALAELGQRAGLPAGVLNVLPTSSSRIFGTEICSNPLVKKLTFTGSTEVGRVLMEQGAKKILKLSMELGGNAPFIVFDDADIDQAVEGAMVAKFRNNGQTCVCANRIYVQAAVHDAFVKRLCEAINALKVGDGFDPDVRLGPLVSSAAKAKFEEHISDALAKGAKLETGTSEHPLGGTFVHPTLISNATNDMLVASEETFAPLAAVFKFEDEAEVVRMANATEFGLASYFYANDLRRVWRVAEALEYGMVGINTGLISTEVAPFGGVKQSGFGREGSRYGLDDYLSVKYLCIGGIV</sequence>
<keyword evidence="11" id="KW-1185">Reference proteome</keyword>
<dbReference type="FunFam" id="3.40.605.10:FF:000005">
    <property type="entry name" value="Succinate-semialdehyde dehydrogenase I"/>
    <property type="match status" value="1"/>
</dbReference>
<keyword evidence="9" id="KW-0614">Plasmid</keyword>
<dbReference type="Proteomes" id="UP000663912">
    <property type="component" value="Plasmid pW2_73_1"/>
</dbReference>
<dbReference type="GO" id="GO:0009450">
    <property type="term" value="P:gamma-aminobutyric acid catabolic process"/>
    <property type="evidence" value="ECO:0007669"/>
    <property type="project" value="InterPro"/>
</dbReference>
<keyword evidence="3 6" id="KW-0560">Oxidoreductase</keyword>
<dbReference type="EMBL" id="JAAMCP010000017">
    <property type="protein sequence ID" value="NTF39784.1"/>
    <property type="molecule type" value="Genomic_DNA"/>
</dbReference>
<dbReference type="RefSeq" id="WP_065700939.1">
    <property type="nucleotide sequence ID" value="NZ_CP049208.1"/>
</dbReference>
<feature type="domain" description="Aldehyde dehydrogenase" evidence="7">
    <location>
        <begin position="26"/>
        <end position="484"/>
    </location>
</feature>
<dbReference type="InterPro" id="IPR016162">
    <property type="entry name" value="Ald_DH_N"/>
</dbReference>
<comment type="similarity">
    <text evidence="1 6">Belongs to the aldehyde dehydrogenase family.</text>
</comment>
<evidence type="ECO:0000256" key="5">
    <source>
        <dbReference type="PROSITE-ProRule" id="PRU10007"/>
    </source>
</evidence>
<dbReference type="GO" id="GO:0004777">
    <property type="term" value="F:succinate-semialdehyde dehydrogenase (NAD+) activity"/>
    <property type="evidence" value="ECO:0007669"/>
    <property type="project" value="TreeGrafter"/>
</dbReference>
<dbReference type="InterPro" id="IPR016163">
    <property type="entry name" value="Ald_DH_C"/>
</dbReference>
<evidence type="ECO:0000256" key="3">
    <source>
        <dbReference type="ARBA" id="ARBA00023002"/>
    </source>
</evidence>
<organism evidence="9 10">
    <name type="scientific">Agrobacterium rubi</name>
    <dbReference type="NCBI Taxonomy" id="28099"/>
    <lineage>
        <taxon>Bacteria</taxon>
        <taxon>Pseudomonadati</taxon>
        <taxon>Pseudomonadota</taxon>
        <taxon>Alphaproteobacteria</taxon>
        <taxon>Hyphomicrobiales</taxon>
        <taxon>Rhizobiaceae</taxon>
        <taxon>Rhizobium/Agrobacterium group</taxon>
        <taxon>Agrobacterium</taxon>
    </lineage>
</organism>
<dbReference type="FunFam" id="3.40.605.10:FF:000026">
    <property type="entry name" value="Aldehyde dehydrogenase, putative"/>
    <property type="match status" value="1"/>
</dbReference>
<dbReference type="FunFam" id="3.40.309.10:FF:000004">
    <property type="entry name" value="Succinate-semialdehyde dehydrogenase I"/>
    <property type="match status" value="1"/>
</dbReference>
<dbReference type="PROSITE" id="PS00070">
    <property type="entry name" value="ALDEHYDE_DEHYDR_CYS"/>
    <property type="match status" value="1"/>
</dbReference>
<name>A0AAE7R7R0_9HYPH</name>
<dbReference type="KEGG" id="arui:G6M88_23260"/>
<dbReference type="InterPro" id="IPR015590">
    <property type="entry name" value="Aldehyde_DH_dom"/>
</dbReference>
<reference evidence="8 11" key="1">
    <citation type="journal article" date="2020" name="Science">
        <title>Unexpected conservation and global transmission of agrobacterial virulence plasmids.</title>
        <authorList>
            <person name="Weisberg A.J."/>
            <person name="Davis E.W. 2nd"/>
            <person name="Tabima J."/>
            <person name="Belcher M.S."/>
            <person name="Miller M."/>
            <person name="Kuo C.H."/>
            <person name="Loper J.E."/>
            <person name="Grunwald N.J."/>
            <person name="Putnam M.L."/>
            <person name="Chang J.H."/>
        </authorList>
    </citation>
    <scope>NUCLEOTIDE SEQUENCE [LARGE SCALE GENOMIC DNA]</scope>
    <source>
        <strain evidence="8 11">A19/93</strain>
    </source>
</reference>
<dbReference type="AlphaFoldDB" id="A0AAE7R7R0"/>
<evidence type="ECO:0000313" key="9">
    <source>
        <dbReference type="EMBL" id="QTG03375.1"/>
    </source>
</evidence>
<dbReference type="InterPro" id="IPR029510">
    <property type="entry name" value="Ald_DH_CS_GLU"/>
</dbReference>
<dbReference type="Gene3D" id="3.40.605.10">
    <property type="entry name" value="Aldehyde Dehydrogenase, Chain A, domain 1"/>
    <property type="match status" value="1"/>
</dbReference>
<evidence type="ECO:0000313" key="10">
    <source>
        <dbReference type="Proteomes" id="UP000663912"/>
    </source>
</evidence>
<keyword evidence="4" id="KW-0558">Oxidation</keyword>
<dbReference type="PANTHER" id="PTHR43353:SF5">
    <property type="entry name" value="SUCCINATE-SEMIALDEHYDE DEHYDROGENASE, MITOCHONDRIAL"/>
    <property type="match status" value="1"/>
</dbReference>
<dbReference type="Pfam" id="PF00171">
    <property type="entry name" value="Aldedh"/>
    <property type="match status" value="1"/>
</dbReference>
<evidence type="ECO:0000259" key="7">
    <source>
        <dbReference type="Pfam" id="PF00171"/>
    </source>
</evidence>
<dbReference type="GO" id="GO:0005829">
    <property type="term" value="C:cytosol"/>
    <property type="evidence" value="ECO:0007669"/>
    <property type="project" value="TreeGrafter"/>
</dbReference>
<feature type="active site" evidence="5">
    <location>
        <position position="262"/>
    </location>
</feature>
<proteinExistence type="inferred from homology"/>
<dbReference type="InterPro" id="IPR016161">
    <property type="entry name" value="Ald_DH/histidinol_DH"/>
</dbReference>
<accession>A0AAE7R7R0</accession>